<evidence type="ECO:0000259" key="4">
    <source>
        <dbReference type="PROSITE" id="PS50936"/>
    </source>
</evidence>
<dbReference type="PROSITE" id="PS50936">
    <property type="entry name" value="ENGC_GTPASE"/>
    <property type="match status" value="1"/>
</dbReference>
<dbReference type="EC" id="3.6.1.-" evidence="3"/>
<protein>
    <recommendedName>
        <fullName evidence="3">Small ribosomal subunit biogenesis GTPase RsgA</fullName>
        <ecNumber evidence="3">3.6.1.-</ecNumber>
    </recommendedName>
</protein>
<dbReference type="Proteomes" id="UP001209854">
    <property type="component" value="Unassembled WGS sequence"/>
</dbReference>
<reference evidence="6 7" key="1">
    <citation type="submission" date="2022-10" db="EMBL/GenBank/DDBJ databases">
        <title>High-quality genome sequences of two octocoral-associated bacteria, Endozoicomonas euniceicola EF212 and Endozoicomonas gorgoniicola PS125.</title>
        <authorList>
            <person name="Chiou Y.-J."/>
            <person name="Chen Y.-H."/>
        </authorList>
    </citation>
    <scope>NUCLEOTIDE SEQUENCE [LARGE SCALE GENOMIC DNA]</scope>
    <source>
        <strain evidence="6 7">PS125</strain>
    </source>
</reference>
<evidence type="ECO:0000256" key="3">
    <source>
        <dbReference type="HAMAP-Rule" id="MF_01820"/>
    </source>
</evidence>
<dbReference type="InterPro" id="IPR012340">
    <property type="entry name" value="NA-bd_OB-fold"/>
</dbReference>
<comment type="subunit">
    <text evidence="3">Monomer. Associates with 30S ribosomal subunit, binds 16S rRNA.</text>
</comment>
<feature type="binding site" evidence="3">
    <location>
        <position position="305"/>
    </location>
    <ligand>
        <name>Zn(2+)</name>
        <dbReference type="ChEBI" id="CHEBI:29105"/>
    </ligand>
</feature>
<feature type="binding site" evidence="3">
    <location>
        <begin position="162"/>
        <end position="165"/>
    </location>
    <ligand>
        <name>GTP</name>
        <dbReference type="ChEBI" id="CHEBI:37565"/>
    </ligand>
</feature>
<dbReference type="Pfam" id="PF03193">
    <property type="entry name" value="RsgA_GTPase"/>
    <property type="match status" value="1"/>
</dbReference>
<keyword evidence="3" id="KW-0862">Zinc</keyword>
<comment type="caution">
    <text evidence="6">The sequence shown here is derived from an EMBL/GenBank/DDBJ whole genome shotgun (WGS) entry which is preliminary data.</text>
</comment>
<dbReference type="SUPFAM" id="SSF52540">
    <property type="entry name" value="P-loop containing nucleoside triphosphate hydrolases"/>
    <property type="match status" value="1"/>
</dbReference>
<comment type="function">
    <text evidence="3">One of several proteins that assist in the late maturation steps of the functional core of the 30S ribosomal subunit. Helps release RbfA from mature subunits. May play a role in the assembly of ribosomal proteins into the subunit. Circularly permuted GTPase that catalyzes slow GTP hydrolysis, GTPase activity is stimulated by the 30S ribosomal subunit.</text>
</comment>
<feature type="binding site" evidence="3">
    <location>
        <begin position="216"/>
        <end position="224"/>
    </location>
    <ligand>
        <name>GTP</name>
        <dbReference type="ChEBI" id="CHEBI:37565"/>
    </ligand>
</feature>
<evidence type="ECO:0000256" key="1">
    <source>
        <dbReference type="ARBA" id="ARBA00022741"/>
    </source>
</evidence>
<keyword evidence="3" id="KW-0694">RNA-binding</keyword>
<keyword evidence="3" id="KW-0963">Cytoplasm</keyword>
<dbReference type="NCBIfam" id="TIGR00157">
    <property type="entry name" value="ribosome small subunit-dependent GTPase A"/>
    <property type="match status" value="1"/>
</dbReference>
<feature type="binding site" evidence="3">
    <location>
        <position position="303"/>
    </location>
    <ligand>
        <name>Zn(2+)</name>
        <dbReference type="ChEBI" id="CHEBI:29105"/>
    </ligand>
</feature>
<name>A0ABT3N085_9GAMM</name>
<feature type="binding site" evidence="3">
    <location>
        <position position="311"/>
    </location>
    <ligand>
        <name>Zn(2+)</name>
        <dbReference type="ChEBI" id="CHEBI:29105"/>
    </ligand>
</feature>
<comment type="cofactor">
    <cofactor evidence="3">
        <name>Zn(2+)</name>
        <dbReference type="ChEBI" id="CHEBI:29105"/>
    </cofactor>
    <text evidence="3">Binds 1 zinc ion per subunit.</text>
</comment>
<accession>A0ABT3N085</accession>
<keyword evidence="7" id="KW-1185">Reference proteome</keyword>
<feature type="binding site" evidence="3">
    <location>
        <position position="298"/>
    </location>
    <ligand>
        <name>Zn(2+)</name>
        <dbReference type="ChEBI" id="CHEBI:29105"/>
    </ligand>
</feature>
<keyword evidence="3" id="KW-0479">Metal-binding</keyword>
<comment type="similarity">
    <text evidence="3">Belongs to the TRAFAC class YlqF/YawG GTPase family. RsgA subfamily.</text>
</comment>
<comment type="subcellular location">
    <subcellularLocation>
        <location evidence="3">Cytoplasm</location>
    </subcellularLocation>
</comment>
<evidence type="ECO:0000313" key="7">
    <source>
        <dbReference type="Proteomes" id="UP001209854"/>
    </source>
</evidence>
<dbReference type="NCBIfam" id="NF008931">
    <property type="entry name" value="PRK12288.1"/>
    <property type="match status" value="1"/>
</dbReference>
<keyword evidence="3 6" id="KW-0378">Hydrolase</keyword>
<dbReference type="PANTHER" id="PTHR32120">
    <property type="entry name" value="SMALL RIBOSOMAL SUBUNIT BIOGENESIS GTPASE RSGA"/>
    <property type="match status" value="1"/>
</dbReference>
<dbReference type="CDD" id="cd01854">
    <property type="entry name" value="YjeQ_EngC"/>
    <property type="match status" value="1"/>
</dbReference>
<dbReference type="PROSITE" id="PS51721">
    <property type="entry name" value="G_CP"/>
    <property type="match status" value="1"/>
</dbReference>
<dbReference type="InterPro" id="IPR004881">
    <property type="entry name" value="Ribosome_biogen_GTPase_RsgA"/>
</dbReference>
<evidence type="ECO:0000256" key="2">
    <source>
        <dbReference type="ARBA" id="ARBA00023134"/>
    </source>
</evidence>
<sequence length="341" mass="38236">MSKRKLTRRQSWRIQKIQEERIARARKRESQIEEELQSEDLGPEQEGLVTAHYGATLDIESPGNPGKPRRCHLRRNLPSLVTGDKVIWRPSTKDETGVVVALDERSSLLTRPDNHGRIKPVAANIDYIVLVIAPVPIPHLNLIDRYLIAAETVGIEPVILLNKIDLLDDEGMEMMIDMLSVYQQIGYRILTASTRSDHGLDELKDMLDEHTSVFVGQSGVGKSSLVNALLPGIDTLVGELSEATGKGMHTTTAAKLFHFPAGGTLIDSPGIREFGLWHITPEEVIQGFREFRPFLGYCKFRDCKHEQEPGCAIHKALEDGEITEERLFSYRQILASQQMSP</sequence>
<dbReference type="PANTHER" id="PTHR32120:SF11">
    <property type="entry name" value="SMALL RIBOSOMAL SUBUNIT BIOGENESIS GTPASE RSGA 1, MITOCHONDRIAL-RELATED"/>
    <property type="match status" value="1"/>
</dbReference>
<feature type="domain" description="CP-type G" evidence="5">
    <location>
        <begin position="115"/>
        <end position="274"/>
    </location>
</feature>
<dbReference type="InterPro" id="IPR010914">
    <property type="entry name" value="RsgA_GTPase_dom"/>
</dbReference>
<evidence type="ECO:0000313" key="6">
    <source>
        <dbReference type="EMBL" id="MCW7555037.1"/>
    </source>
</evidence>
<feature type="domain" description="EngC GTPase" evidence="4">
    <location>
        <begin position="123"/>
        <end position="272"/>
    </location>
</feature>
<keyword evidence="3" id="KW-0699">rRNA-binding</keyword>
<keyword evidence="1 3" id="KW-0547">Nucleotide-binding</keyword>
<dbReference type="Gene3D" id="1.10.40.50">
    <property type="entry name" value="Probable gtpase engc, domain 3"/>
    <property type="match status" value="1"/>
</dbReference>
<keyword evidence="2 3" id="KW-0342">GTP-binding</keyword>
<proteinExistence type="inferred from homology"/>
<organism evidence="6 7">
    <name type="scientific">Endozoicomonas gorgoniicola</name>
    <dbReference type="NCBI Taxonomy" id="1234144"/>
    <lineage>
        <taxon>Bacteria</taxon>
        <taxon>Pseudomonadati</taxon>
        <taxon>Pseudomonadota</taxon>
        <taxon>Gammaproteobacteria</taxon>
        <taxon>Oceanospirillales</taxon>
        <taxon>Endozoicomonadaceae</taxon>
        <taxon>Endozoicomonas</taxon>
    </lineage>
</organism>
<dbReference type="HAMAP" id="MF_01820">
    <property type="entry name" value="GTPase_RsgA"/>
    <property type="match status" value="1"/>
</dbReference>
<dbReference type="Gene3D" id="3.40.50.300">
    <property type="entry name" value="P-loop containing nucleotide triphosphate hydrolases"/>
    <property type="match status" value="1"/>
</dbReference>
<gene>
    <name evidence="3 6" type="primary">rsgA</name>
    <name evidence="6" type="ORF">NX722_20910</name>
</gene>
<dbReference type="RefSeq" id="WP_262564803.1">
    <property type="nucleotide sequence ID" value="NZ_JAPFCC010000001.1"/>
</dbReference>
<dbReference type="Gene3D" id="2.40.50.140">
    <property type="entry name" value="Nucleic acid-binding proteins"/>
    <property type="match status" value="1"/>
</dbReference>
<keyword evidence="3" id="KW-0690">Ribosome biogenesis</keyword>
<dbReference type="GO" id="GO:0016787">
    <property type="term" value="F:hydrolase activity"/>
    <property type="evidence" value="ECO:0007669"/>
    <property type="project" value="UniProtKB-KW"/>
</dbReference>
<dbReference type="InterPro" id="IPR030378">
    <property type="entry name" value="G_CP_dom"/>
</dbReference>
<dbReference type="EMBL" id="JAPFCC010000001">
    <property type="protein sequence ID" value="MCW7555037.1"/>
    <property type="molecule type" value="Genomic_DNA"/>
</dbReference>
<dbReference type="InterPro" id="IPR027417">
    <property type="entry name" value="P-loop_NTPase"/>
</dbReference>
<evidence type="ECO:0000259" key="5">
    <source>
        <dbReference type="PROSITE" id="PS51721"/>
    </source>
</evidence>